<organism evidence="2">
    <name type="scientific">Desulfobacca acetoxidans</name>
    <dbReference type="NCBI Taxonomy" id="60893"/>
    <lineage>
        <taxon>Bacteria</taxon>
        <taxon>Pseudomonadati</taxon>
        <taxon>Thermodesulfobacteriota</taxon>
        <taxon>Desulfobaccia</taxon>
        <taxon>Desulfobaccales</taxon>
        <taxon>Desulfobaccaceae</taxon>
        <taxon>Desulfobacca</taxon>
    </lineage>
</organism>
<feature type="domain" description="Gamma-glutamylcyclotransferase AIG2-like" evidence="1">
    <location>
        <begin position="23"/>
        <end position="118"/>
    </location>
</feature>
<dbReference type="EMBL" id="DTHB01000053">
    <property type="protein sequence ID" value="HGB15493.1"/>
    <property type="molecule type" value="Genomic_DNA"/>
</dbReference>
<dbReference type="CDD" id="cd06661">
    <property type="entry name" value="GGCT_like"/>
    <property type="match status" value="1"/>
</dbReference>
<reference evidence="2" key="1">
    <citation type="journal article" date="2020" name="mSystems">
        <title>Genome- and Community-Level Interaction Insights into Carbon Utilization and Element Cycling Functions of Hydrothermarchaeota in Hydrothermal Sediment.</title>
        <authorList>
            <person name="Zhou Z."/>
            <person name="Liu Y."/>
            <person name="Xu W."/>
            <person name="Pan J."/>
            <person name="Luo Z.H."/>
            <person name="Li M."/>
        </authorList>
    </citation>
    <scope>NUCLEOTIDE SEQUENCE [LARGE SCALE GENOMIC DNA]</scope>
    <source>
        <strain evidence="2">SpSt-776</strain>
    </source>
</reference>
<evidence type="ECO:0000313" key="2">
    <source>
        <dbReference type="EMBL" id="HGB15493.1"/>
    </source>
</evidence>
<evidence type="ECO:0000259" key="1">
    <source>
        <dbReference type="Pfam" id="PF06094"/>
    </source>
</evidence>
<proteinExistence type="predicted"/>
<dbReference type="InterPro" id="IPR036568">
    <property type="entry name" value="GGCT-like_sf"/>
</dbReference>
<dbReference type="AlphaFoldDB" id="A0A7C3WMX1"/>
<sequence>MTGGQLRVPQIWELISDNPEERLIVYGSLAPGGANNFILARLEGTWQKCIIRGHMGRYRGFKVFRHDPDGEAHQAWLFSSPLLPQKYPDLDDFEGDEYRRILIPAVVDGQEILAYIYEGRYFDQNG</sequence>
<accession>A0A7C3WMX1</accession>
<dbReference type="InterPro" id="IPR009288">
    <property type="entry name" value="AIG2-like_dom"/>
</dbReference>
<gene>
    <name evidence="2" type="ORF">ENV62_09705</name>
</gene>
<dbReference type="GO" id="GO:0016740">
    <property type="term" value="F:transferase activity"/>
    <property type="evidence" value="ECO:0007669"/>
    <property type="project" value="UniProtKB-KW"/>
</dbReference>
<dbReference type="Gene3D" id="3.10.490.10">
    <property type="entry name" value="Gamma-glutamyl cyclotransferase-like"/>
    <property type="match status" value="1"/>
</dbReference>
<dbReference type="Pfam" id="PF06094">
    <property type="entry name" value="GGACT"/>
    <property type="match status" value="1"/>
</dbReference>
<dbReference type="InterPro" id="IPR013024">
    <property type="entry name" value="GGCT-like"/>
</dbReference>
<keyword evidence="2" id="KW-0808">Transferase</keyword>
<protein>
    <submittedName>
        <fullName evidence="2">Gamma-glutamylcyclotransferase</fullName>
    </submittedName>
</protein>
<dbReference type="SUPFAM" id="SSF110857">
    <property type="entry name" value="Gamma-glutamyl cyclotransferase-like"/>
    <property type="match status" value="1"/>
</dbReference>
<comment type="caution">
    <text evidence="2">The sequence shown here is derived from an EMBL/GenBank/DDBJ whole genome shotgun (WGS) entry which is preliminary data.</text>
</comment>
<name>A0A7C3WMX1_9BACT</name>